<dbReference type="SUPFAM" id="SSF55874">
    <property type="entry name" value="ATPase domain of HSP90 chaperone/DNA topoisomerase II/histidine kinase"/>
    <property type="match status" value="1"/>
</dbReference>
<proteinExistence type="predicted"/>
<keyword evidence="4" id="KW-0862">Zinc</keyword>
<dbReference type="PANTHER" id="PTHR23336">
    <property type="entry name" value="ZINC FINGER CW-TYPE COILED-COIL DOMAIN PROTEIN 3"/>
    <property type="match status" value="1"/>
</dbReference>
<feature type="compositionally biased region" description="Polar residues" evidence="8">
    <location>
        <begin position="842"/>
        <end position="873"/>
    </location>
</feature>
<comment type="caution">
    <text evidence="10">The sequence shown here is derived from an EMBL/GenBank/DDBJ whole genome shotgun (WGS) entry which is preliminary data.</text>
</comment>
<dbReference type="Pfam" id="PF07496">
    <property type="entry name" value="zf-CW"/>
    <property type="match status" value="1"/>
</dbReference>
<reference evidence="10 11" key="1">
    <citation type="submission" date="2019-01" db="EMBL/GenBank/DDBJ databases">
        <title>A draft genome assembly of the solar-powered sea slug Elysia chlorotica.</title>
        <authorList>
            <person name="Cai H."/>
            <person name="Li Q."/>
            <person name="Fang X."/>
            <person name="Li J."/>
            <person name="Curtis N.E."/>
            <person name="Altenburger A."/>
            <person name="Shibata T."/>
            <person name="Feng M."/>
            <person name="Maeda T."/>
            <person name="Schwartz J.A."/>
            <person name="Shigenobu S."/>
            <person name="Lundholm N."/>
            <person name="Nishiyama T."/>
            <person name="Yang H."/>
            <person name="Hasebe M."/>
            <person name="Li S."/>
            <person name="Pierce S.K."/>
            <person name="Wang J."/>
        </authorList>
    </citation>
    <scope>NUCLEOTIDE SEQUENCE [LARGE SCALE GENOMIC DNA]</scope>
    <source>
        <strain evidence="10">EC2010</strain>
        <tissue evidence="10">Whole organism of an adult</tissue>
    </source>
</reference>
<dbReference type="GO" id="GO:0005634">
    <property type="term" value="C:nucleus"/>
    <property type="evidence" value="ECO:0007669"/>
    <property type="project" value="UniProtKB-SubCell"/>
</dbReference>
<comment type="subcellular location">
    <subcellularLocation>
        <location evidence="1">Nucleus</location>
    </subcellularLocation>
</comment>
<feature type="compositionally biased region" description="Polar residues" evidence="8">
    <location>
        <begin position="1009"/>
        <end position="1022"/>
    </location>
</feature>
<organism evidence="10 11">
    <name type="scientific">Elysia chlorotica</name>
    <name type="common">Eastern emerald elysia</name>
    <name type="synonym">Sea slug</name>
    <dbReference type="NCBI Taxonomy" id="188477"/>
    <lineage>
        <taxon>Eukaryota</taxon>
        <taxon>Metazoa</taxon>
        <taxon>Spiralia</taxon>
        <taxon>Lophotrochozoa</taxon>
        <taxon>Mollusca</taxon>
        <taxon>Gastropoda</taxon>
        <taxon>Heterobranchia</taxon>
        <taxon>Euthyneura</taxon>
        <taxon>Panpulmonata</taxon>
        <taxon>Sacoglossa</taxon>
        <taxon>Placobranchoidea</taxon>
        <taxon>Plakobranchidae</taxon>
        <taxon>Elysia</taxon>
    </lineage>
</organism>
<feature type="compositionally biased region" description="Polar residues" evidence="8">
    <location>
        <begin position="1085"/>
        <end position="1106"/>
    </location>
</feature>
<dbReference type="Pfam" id="PF17942">
    <property type="entry name" value="Morc6_S5"/>
    <property type="match status" value="1"/>
</dbReference>
<feature type="compositionally biased region" description="Polar residues" evidence="8">
    <location>
        <begin position="1064"/>
        <end position="1078"/>
    </location>
</feature>
<keyword evidence="11" id="KW-1185">Reference proteome</keyword>
<evidence type="ECO:0000256" key="3">
    <source>
        <dbReference type="ARBA" id="ARBA00022771"/>
    </source>
</evidence>
<feature type="compositionally biased region" description="Polar residues" evidence="8">
    <location>
        <begin position="1030"/>
        <end position="1043"/>
    </location>
</feature>
<feature type="region of interest" description="Disordered" evidence="8">
    <location>
        <begin position="772"/>
        <end position="796"/>
    </location>
</feature>
<keyword evidence="6" id="KW-0539">Nucleus</keyword>
<feature type="compositionally biased region" description="Polar residues" evidence="8">
    <location>
        <begin position="675"/>
        <end position="684"/>
    </location>
</feature>
<evidence type="ECO:0000313" key="10">
    <source>
        <dbReference type="EMBL" id="RUS81130.1"/>
    </source>
</evidence>
<feature type="compositionally biased region" description="Low complexity" evidence="8">
    <location>
        <begin position="685"/>
        <end position="699"/>
    </location>
</feature>
<feature type="region of interest" description="Disordered" evidence="8">
    <location>
        <begin position="1200"/>
        <end position="1223"/>
    </location>
</feature>
<feature type="region of interest" description="Disordered" evidence="8">
    <location>
        <begin position="809"/>
        <end position="902"/>
    </location>
</feature>
<dbReference type="OrthoDB" id="757982at2759"/>
<dbReference type="Proteomes" id="UP000271974">
    <property type="component" value="Unassembled WGS sequence"/>
</dbReference>
<dbReference type="PROSITE" id="PS51050">
    <property type="entry name" value="ZF_CW"/>
    <property type="match status" value="1"/>
</dbReference>
<dbReference type="EMBL" id="RQTK01000354">
    <property type="protein sequence ID" value="RUS81130.1"/>
    <property type="molecule type" value="Genomic_DNA"/>
</dbReference>
<feature type="compositionally biased region" description="Polar residues" evidence="8">
    <location>
        <begin position="774"/>
        <end position="796"/>
    </location>
</feature>
<dbReference type="Pfam" id="PF13589">
    <property type="entry name" value="HATPase_c_3"/>
    <property type="match status" value="1"/>
</dbReference>
<feature type="compositionally biased region" description="Basic and acidic residues" evidence="8">
    <location>
        <begin position="876"/>
        <end position="887"/>
    </location>
</feature>
<evidence type="ECO:0000256" key="4">
    <source>
        <dbReference type="ARBA" id="ARBA00022833"/>
    </source>
</evidence>
<dbReference type="GO" id="GO:0016887">
    <property type="term" value="F:ATP hydrolysis activity"/>
    <property type="evidence" value="ECO:0007669"/>
    <property type="project" value="InterPro"/>
</dbReference>
<feature type="compositionally biased region" description="Polar residues" evidence="8">
    <location>
        <begin position="629"/>
        <end position="643"/>
    </location>
</feature>
<dbReference type="STRING" id="188477.A0A3S0ZRM8"/>
<evidence type="ECO:0000259" key="9">
    <source>
        <dbReference type="PROSITE" id="PS51050"/>
    </source>
</evidence>
<feature type="region of interest" description="Disordered" evidence="8">
    <location>
        <begin position="546"/>
        <end position="753"/>
    </location>
</feature>
<feature type="region of interest" description="Disordered" evidence="8">
    <location>
        <begin position="940"/>
        <end position="1106"/>
    </location>
</feature>
<feature type="non-terminal residue" evidence="10">
    <location>
        <position position="1"/>
    </location>
</feature>
<accession>A0A3S0ZRM8</accession>
<evidence type="ECO:0000256" key="6">
    <source>
        <dbReference type="ARBA" id="ARBA00023242"/>
    </source>
</evidence>
<evidence type="ECO:0000256" key="8">
    <source>
        <dbReference type="SAM" id="MobiDB-lite"/>
    </source>
</evidence>
<evidence type="ECO:0000313" key="11">
    <source>
        <dbReference type="Proteomes" id="UP000271974"/>
    </source>
</evidence>
<evidence type="ECO:0000256" key="7">
    <source>
        <dbReference type="SAM" id="Coils"/>
    </source>
</evidence>
<keyword evidence="5 7" id="KW-0175">Coiled coil</keyword>
<feature type="compositionally biased region" description="Polar residues" evidence="8">
    <location>
        <begin position="948"/>
        <end position="963"/>
    </location>
</feature>
<dbReference type="AlphaFoldDB" id="A0A3S0ZRM8"/>
<name>A0A3S0ZRM8_ELYCH</name>
<keyword evidence="3" id="KW-0863">Zinc-finger</keyword>
<dbReference type="InterPro" id="IPR011124">
    <property type="entry name" value="Znf_CW"/>
</dbReference>
<gene>
    <name evidence="10" type="ORF">EGW08_011116</name>
</gene>
<feature type="compositionally biased region" description="Basic and acidic residues" evidence="8">
    <location>
        <begin position="737"/>
        <end position="753"/>
    </location>
</feature>
<feature type="domain" description="CW-type" evidence="9">
    <location>
        <begin position="402"/>
        <end position="456"/>
    </location>
</feature>
<evidence type="ECO:0000256" key="1">
    <source>
        <dbReference type="ARBA" id="ARBA00004123"/>
    </source>
</evidence>
<protein>
    <recommendedName>
        <fullName evidence="9">CW-type domain-containing protein</fullName>
    </recommendedName>
</protein>
<feature type="compositionally biased region" description="Low complexity" evidence="8">
    <location>
        <begin position="1206"/>
        <end position="1215"/>
    </location>
</feature>
<dbReference type="GO" id="GO:0008270">
    <property type="term" value="F:zinc ion binding"/>
    <property type="evidence" value="ECO:0007669"/>
    <property type="project" value="UniProtKB-KW"/>
</dbReference>
<dbReference type="InterPro" id="IPR036890">
    <property type="entry name" value="HATPase_C_sf"/>
</dbReference>
<feature type="coiled-coil region" evidence="7">
    <location>
        <begin position="470"/>
        <end position="544"/>
    </location>
</feature>
<sequence length="1223" mass="135863">PRGLISPSQRGIPLSKISPAFLHANSTSHTWVFSAFAEIIDNAYDPDVSASELLIDKVDIRNVACLIFLDNGAGMDRDKLHKMLSFGFCEKDIFESSASHQPIGHYGNGFKSGSMRIGTDALVFTRSEHSASIGFLSQTYLNAIKAESVFVPILDYRLPKLERFKSQESRNNLNAILTYSVFKFEEELKAELRALEGSKTGTKIIISNLKRLENGNLELDFSSDPTDVRCPEAHEADMTSVYHRPVEQYTSEYKLSLREYCSILFLKPRMKITIRGHRVKSKLISKSLSQSEQDTYNPSWLANPVKIIFGFTCDKEKSEDYGLMLYHRNRLIKAFERVGYQKQPNDRGVGVVGVAQVDFLQPIHNKQDFKWDEKFNSVMKAFAIKLNEYWNEKMNTSNSGSSQNLPDWTWAQCDHCLKWRRLPDSINPESLPEKWYCRYNTDGTHNRCDIPEEPEDEDMAVKPRFEKTFKKRQEEQKRQLRMRQIEEEAKKKQEMEKRLRQKEEELKVLQQLKQPVVDPRAHELEQALAQAQKYIEEQARLMEQMSSGVFPTPPPPSRKGQQNGSKNRPLAQSLPVSPMHHNQQTKKRATVESLPTKENKKLCIKTETGEVLAITRNFGDDEEAADDLPNTTVTKKTPKSKQGTKGDPLRVAMPFHVSKTNQNLEKQKDGHVLKSKQSSATASNSADKTPAKSSKSKTSNGDVNFIDLTDDDEISKQPAIKQDPDAVAHDTSSTHGARQDSLDVKPDKASLDKQLTDITHEGLGEQEVAAAELSSLSQTDSNCANEQPRNISQTIESNLETALAAIKERADKEKLGTDAEEDKATASADSSPCSRPLPIIRGSSSAQTEKSVPNGPAETSQKTKAGESNSSVEETLLEKDCSSHGKENIVSTNSDETSKKTTEVLELSVVNDDDSDGLGNADQEVDDVEMENLEVACNKDPGCKVNGIKNNGDSCKDILTSSEMDSKDGPVPNGDINVHTSSSNKSHKQCSIPDIPDSSGDHRQARSGLEQSCESSTRSTAESPRESQSQKDQLQASPTSNRSVPEAEKSLVSNAAPSPGAYANTPSNILDSSSQNNMDKMVSCEKSNISDKNISLSDQTPLTSAQQETFKEGFEIVEESDAAEEDRVKSISIITQEKTSHSVHVPTDVAKTRTNYANEESPQAALDKMRKNVYRLLQLLVPGKDLGDISNIDKLVEDMVRDEESSSQSKCLSGSSHHESASS</sequence>
<dbReference type="PANTHER" id="PTHR23336:SF76">
    <property type="entry name" value="MORC S5 DOMAIN-CONTAINING PROTEIN"/>
    <property type="match status" value="1"/>
</dbReference>
<dbReference type="InterPro" id="IPR045261">
    <property type="entry name" value="MORC_ATPase"/>
</dbReference>
<dbReference type="InterPro" id="IPR041006">
    <property type="entry name" value="Morc_S5"/>
</dbReference>
<dbReference type="Gene3D" id="3.30.565.10">
    <property type="entry name" value="Histidine kinase-like ATPase, C-terminal domain"/>
    <property type="match status" value="1"/>
</dbReference>
<keyword evidence="2" id="KW-0479">Metal-binding</keyword>
<evidence type="ECO:0000256" key="5">
    <source>
        <dbReference type="ARBA" id="ARBA00023054"/>
    </source>
</evidence>
<evidence type="ECO:0000256" key="2">
    <source>
        <dbReference type="ARBA" id="ARBA00022723"/>
    </source>
</evidence>
<dbReference type="Gene3D" id="3.30.40.100">
    <property type="match status" value="1"/>
</dbReference>